<dbReference type="GO" id="GO:0009555">
    <property type="term" value="P:pollen development"/>
    <property type="evidence" value="ECO:0007669"/>
    <property type="project" value="TreeGrafter"/>
</dbReference>
<dbReference type="Proteomes" id="UP000636709">
    <property type="component" value="Unassembled WGS sequence"/>
</dbReference>
<evidence type="ECO:0000313" key="3">
    <source>
        <dbReference type="EMBL" id="KAF8653887.1"/>
    </source>
</evidence>
<protein>
    <recommendedName>
        <fullName evidence="2">BURP domain-containing protein</fullName>
    </recommendedName>
</protein>
<dbReference type="InterPro" id="IPR004873">
    <property type="entry name" value="BURP_dom"/>
</dbReference>
<feature type="signal peptide" evidence="1">
    <location>
        <begin position="1"/>
        <end position="19"/>
    </location>
</feature>
<comment type="caution">
    <text evidence="3">The sequence shown here is derived from an EMBL/GenBank/DDBJ whole genome shotgun (WGS) entry which is preliminary data.</text>
</comment>
<accession>A0A835A7Q2</accession>
<keyword evidence="1" id="KW-0732">Signal</keyword>
<dbReference type="InterPro" id="IPR044816">
    <property type="entry name" value="BURP"/>
</dbReference>
<dbReference type="PANTHER" id="PTHR31236">
    <property type="entry name" value="BURP DOMAIN PROTEIN USPL1-LIKE"/>
    <property type="match status" value="1"/>
</dbReference>
<evidence type="ECO:0000256" key="1">
    <source>
        <dbReference type="SAM" id="SignalP"/>
    </source>
</evidence>
<sequence>MARFLAALVFASSLLLAQQQHPRSFGTLPCRTLHSQTRSVGTSTTTCKLLLSFPCCYSTLLLRDNSSESSSNAVFGDESEAERLSRLWFFYCRFLYAGHHHHSHTPSPAADHDAKTIRILSGAVFFHEEAVKVGQSLPFLFRPGRRATLGMLPRDAADSIPFSTPAIPGVLALLGIGGGRAAADMEETLSMCEAPPLGAMAALGTRHVRPVTSMLPRSGMPWQRYTIRAVHRPGPAVVSRAASSRFVACHEVAYPYTVYICHDTGLARLYMVELEGTNNLVTVAVICHTDTSKWDPEHLPFKILGTKPGGPPVCHTMPYGHMIWAKNNDDDYRSPALPPPNAQYPKLPV</sequence>
<dbReference type="SMART" id="SM01045">
    <property type="entry name" value="BURP"/>
    <property type="match status" value="1"/>
</dbReference>
<dbReference type="OrthoDB" id="598161at2759"/>
<dbReference type="PROSITE" id="PS51277">
    <property type="entry name" value="BURP"/>
    <property type="match status" value="1"/>
</dbReference>
<dbReference type="Pfam" id="PF03181">
    <property type="entry name" value="BURP"/>
    <property type="match status" value="2"/>
</dbReference>
<name>A0A835A7Q2_9POAL</name>
<evidence type="ECO:0000259" key="2">
    <source>
        <dbReference type="PROSITE" id="PS51277"/>
    </source>
</evidence>
<keyword evidence="4" id="KW-1185">Reference proteome</keyword>
<proteinExistence type="predicted"/>
<feature type="chain" id="PRO_5032468818" description="BURP domain-containing protein" evidence="1">
    <location>
        <begin position="20"/>
        <end position="349"/>
    </location>
</feature>
<gene>
    <name evidence="3" type="ORF">HU200_062021</name>
</gene>
<dbReference type="PANTHER" id="PTHR31236:SF10">
    <property type="entry name" value="BURP DOMAIN-CONTAINING PROTEIN 13"/>
    <property type="match status" value="1"/>
</dbReference>
<evidence type="ECO:0000313" key="4">
    <source>
        <dbReference type="Proteomes" id="UP000636709"/>
    </source>
</evidence>
<dbReference type="AlphaFoldDB" id="A0A835A7Q2"/>
<feature type="domain" description="BURP" evidence="2">
    <location>
        <begin position="125"/>
        <end position="327"/>
    </location>
</feature>
<organism evidence="3 4">
    <name type="scientific">Digitaria exilis</name>
    <dbReference type="NCBI Taxonomy" id="1010633"/>
    <lineage>
        <taxon>Eukaryota</taxon>
        <taxon>Viridiplantae</taxon>
        <taxon>Streptophyta</taxon>
        <taxon>Embryophyta</taxon>
        <taxon>Tracheophyta</taxon>
        <taxon>Spermatophyta</taxon>
        <taxon>Magnoliopsida</taxon>
        <taxon>Liliopsida</taxon>
        <taxon>Poales</taxon>
        <taxon>Poaceae</taxon>
        <taxon>PACMAD clade</taxon>
        <taxon>Panicoideae</taxon>
        <taxon>Panicodae</taxon>
        <taxon>Paniceae</taxon>
        <taxon>Anthephorinae</taxon>
        <taxon>Digitaria</taxon>
    </lineage>
</organism>
<reference evidence="3" key="1">
    <citation type="submission" date="2020-07" db="EMBL/GenBank/DDBJ databases">
        <title>Genome sequence and genetic diversity analysis of an under-domesticated orphan crop, white fonio (Digitaria exilis).</title>
        <authorList>
            <person name="Bennetzen J.L."/>
            <person name="Chen S."/>
            <person name="Ma X."/>
            <person name="Wang X."/>
            <person name="Yssel A.E.J."/>
            <person name="Chaluvadi S.R."/>
            <person name="Johnson M."/>
            <person name="Gangashetty P."/>
            <person name="Hamidou F."/>
            <person name="Sanogo M.D."/>
            <person name="Zwaenepoel A."/>
            <person name="Wallace J."/>
            <person name="Van De Peer Y."/>
            <person name="Van Deynze A."/>
        </authorList>
    </citation>
    <scope>NUCLEOTIDE SEQUENCE</scope>
    <source>
        <tissue evidence="3">Leaves</tissue>
    </source>
</reference>
<dbReference type="EMBL" id="JACEFO010002617">
    <property type="protein sequence ID" value="KAF8653887.1"/>
    <property type="molecule type" value="Genomic_DNA"/>
</dbReference>